<accession>A0ABP8L352</accession>
<proteinExistence type="predicted"/>
<evidence type="ECO:0000313" key="2">
    <source>
        <dbReference type="EMBL" id="GAA4421649.1"/>
    </source>
</evidence>
<name>A0ABP8L352_9BURK</name>
<sequence>MRLDEPARTIGVPLTVVPHTPDSRPATRAPAIASDRQAANDPCVRGTHPIKIRYARGHRGGARLAISGRLADVCAELDRLAQLEQRGEIVESAA</sequence>
<gene>
    <name evidence="2" type="ORF">GCM10023090_11140</name>
</gene>
<keyword evidence="3" id="KW-1185">Reference proteome</keyword>
<reference evidence="3" key="1">
    <citation type="journal article" date="2019" name="Int. J. Syst. Evol. Microbiol.">
        <title>The Global Catalogue of Microorganisms (GCM) 10K type strain sequencing project: providing services to taxonomists for standard genome sequencing and annotation.</title>
        <authorList>
            <consortium name="The Broad Institute Genomics Platform"/>
            <consortium name="The Broad Institute Genome Sequencing Center for Infectious Disease"/>
            <person name="Wu L."/>
            <person name="Ma J."/>
        </authorList>
    </citation>
    <scope>NUCLEOTIDE SEQUENCE [LARGE SCALE GENOMIC DNA]</scope>
    <source>
        <strain evidence="3">JCM 31890</strain>
    </source>
</reference>
<feature type="region of interest" description="Disordered" evidence="1">
    <location>
        <begin position="14"/>
        <end position="44"/>
    </location>
</feature>
<comment type="caution">
    <text evidence="2">The sequence shown here is derived from an EMBL/GenBank/DDBJ whole genome shotgun (WGS) entry which is preliminary data.</text>
</comment>
<protein>
    <submittedName>
        <fullName evidence="2">Uncharacterized protein</fullName>
    </submittedName>
</protein>
<dbReference type="Proteomes" id="UP001501788">
    <property type="component" value="Unassembled WGS sequence"/>
</dbReference>
<organism evidence="2 3">
    <name type="scientific">Acidovorax lacteus</name>
    <dbReference type="NCBI Taxonomy" id="1924988"/>
    <lineage>
        <taxon>Bacteria</taxon>
        <taxon>Pseudomonadati</taxon>
        <taxon>Pseudomonadota</taxon>
        <taxon>Betaproteobacteria</taxon>
        <taxon>Burkholderiales</taxon>
        <taxon>Comamonadaceae</taxon>
        <taxon>Acidovorax</taxon>
    </lineage>
</organism>
<evidence type="ECO:0000256" key="1">
    <source>
        <dbReference type="SAM" id="MobiDB-lite"/>
    </source>
</evidence>
<dbReference type="EMBL" id="BAABEX010000007">
    <property type="protein sequence ID" value="GAA4421649.1"/>
    <property type="molecule type" value="Genomic_DNA"/>
</dbReference>
<evidence type="ECO:0000313" key="3">
    <source>
        <dbReference type="Proteomes" id="UP001501788"/>
    </source>
</evidence>